<dbReference type="InterPro" id="IPR003593">
    <property type="entry name" value="AAA+_ATPase"/>
</dbReference>
<feature type="compositionally biased region" description="Polar residues" evidence="14">
    <location>
        <begin position="133"/>
        <end position="149"/>
    </location>
</feature>
<evidence type="ECO:0000256" key="7">
    <source>
        <dbReference type="ARBA" id="ARBA00022795"/>
    </source>
</evidence>
<protein>
    <recommendedName>
        <fullName evidence="3 13">Flagellar biosynthesis protein FlhF</fullName>
    </recommendedName>
</protein>
<dbReference type="SUPFAM" id="SSF52540">
    <property type="entry name" value="P-loop containing nucleoside triphosphate hydrolases"/>
    <property type="match status" value="1"/>
</dbReference>
<keyword evidence="18" id="KW-1185">Reference proteome</keyword>
<evidence type="ECO:0000256" key="14">
    <source>
        <dbReference type="SAM" id="MobiDB-lite"/>
    </source>
</evidence>
<evidence type="ECO:0000313" key="18">
    <source>
        <dbReference type="Proteomes" id="UP001549691"/>
    </source>
</evidence>
<keyword evidence="6" id="KW-0547">Nucleotide-binding</keyword>
<dbReference type="SMART" id="SM00382">
    <property type="entry name" value="AAA"/>
    <property type="match status" value="1"/>
</dbReference>
<dbReference type="Proteomes" id="UP001549691">
    <property type="component" value="Unassembled WGS sequence"/>
</dbReference>
<evidence type="ECO:0000259" key="16">
    <source>
        <dbReference type="SMART" id="SM00962"/>
    </source>
</evidence>
<evidence type="ECO:0000256" key="11">
    <source>
        <dbReference type="ARBA" id="ARBA00023225"/>
    </source>
</evidence>
<keyword evidence="9" id="KW-0342">GTP-binding</keyword>
<comment type="similarity">
    <text evidence="2">Belongs to the GTP-binding SRP family.</text>
</comment>
<reference evidence="17 18" key="1">
    <citation type="submission" date="2024-07" db="EMBL/GenBank/DDBJ databases">
        <title>Uliginosibacterium flavum JJ3220;KACC:17644.</title>
        <authorList>
            <person name="Kim M.K."/>
        </authorList>
    </citation>
    <scope>NUCLEOTIDE SEQUENCE [LARGE SCALE GENOMIC DNA]</scope>
    <source>
        <strain evidence="17 18">KACC:17644</strain>
    </source>
</reference>
<evidence type="ECO:0000256" key="1">
    <source>
        <dbReference type="ARBA" id="ARBA00004413"/>
    </source>
</evidence>
<proteinExistence type="inferred from homology"/>
<keyword evidence="11" id="KW-1006">Bacterial flagellum protein export</keyword>
<name>A0ABV2TIE4_9RHOO</name>
<gene>
    <name evidence="17" type="primary">flhF</name>
    <name evidence="17" type="ORF">ABXR19_05775</name>
</gene>
<keyword evidence="10" id="KW-0472">Membrane</keyword>
<keyword evidence="8" id="KW-0653">Protein transport</keyword>
<evidence type="ECO:0000256" key="6">
    <source>
        <dbReference type="ARBA" id="ARBA00022741"/>
    </source>
</evidence>
<evidence type="ECO:0000256" key="9">
    <source>
        <dbReference type="ARBA" id="ARBA00023134"/>
    </source>
</evidence>
<feature type="domain" description="SRP54-type proteins GTP-binding" evidence="16">
    <location>
        <begin position="286"/>
        <end position="477"/>
    </location>
</feature>
<comment type="caution">
    <text evidence="17">The sequence shown here is derived from an EMBL/GenBank/DDBJ whole genome shotgun (WGS) entry which is preliminary data.</text>
</comment>
<dbReference type="SMART" id="SM00962">
    <property type="entry name" value="SRP54"/>
    <property type="match status" value="1"/>
</dbReference>
<dbReference type="RefSeq" id="WP_354600149.1">
    <property type="nucleotide sequence ID" value="NZ_JBEWZI010000004.1"/>
</dbReference>
<dbReference type="InterPro" id="IPR020006">
    <property type="entry name" value="FlhF"/>
</dbReference>
<keyword evidence="17" id="KW-0966">Cell projection</keyword>
<evidence type="ECO:0000256" key="5">
    <source>
        <dbReference type="ARBA" id="ARBA00022475"/>
    </source>
</evidence>
<dbReference type="InterPro" id="IPR047040">
    <property type="entry name" value="FlhF__GTPase_dom"/>
</dbReference>
<feature type="domain" description="AAA+ ATPase" evidence="15">
    <location>
        <begin position="285"/>
        <end position="421"/>
    </location>
</feature>
<dbReference type="InterPro" id="IPR027417">
    <property type="entry name" value="P-loop_NTPase"/>
</dbReference>
<dbReference type="CDD" id="cd17873">
    <property type="entry name" value="FlhF"/>
    <property type="match status" value="1"/>
</dbReference>
<feature type="compositionally biased region" description="Low complexity" evidence="14">
    <location>
        <begin position="160"/>
        <end position="183"/>
    </location>
</feature>
<evidence type="ECO:0000256" key="10">
    <source>
        <dbReference type="ARBA" id="ARBA00023136"/>
    </source>
</evidence>
<dbReference type="NCBIfam" id="TIGR03499">
    <property type="entry name" value="FlhF"/>
    <property type="match status" value="1"/>
</dbReference>
<feature type="region of interest" description="Disordered" evidence="14">
    <location>
        <begin position="66"/>
        <end position="87"/>
    </location>
</feature>
<comment type="function">
    <text evidence="12">Necessary for flagellar biosynthesis. May be involved in translocation of the flagellum.</text>
</comment>
<comment type="subcellular location">
    <subcellularLocation>
        <location evidence="1">Cell membrane</location>
        <topology evidence="1">Peripheral membrane protein</topology>
        <orientation evidence="1">Cytoplasmic side</orientation>
    </subcellularLocation>
</comment>
<evidence type="ECO:0000256" key="3">
    <source>
        <dbReference type="ARBA" id="ARBA00014919"/>
    </source>
</evidence>
<keyword evidence="5" id="KW-1003">Cell membrane</keyword>
<evidence type="ECO:0000256" key="12">
    <source>
        <dbReference type="ARBA" id="ARBA00025337"/>
    </source>
</evidence>
<dbReference type="PANTHER" id="PTHR43134">
    <property type="entry name" value="SIGNAL RECOGNITION PARTICLE RECEPTOR SUBUNIT ALPHA"/>
    <property type="match status" value="1"/>
</dbReference>
<evidence type="ECO:0000313" key="17">
    <source>
        <dbReference type="EMBL" id="MET7013688.1"/>
    </source>
</evidence>
<accession>A0ABV2TIE4</accession>
<keyword evidence="17" id="KW-0282">Flagellum</keyword>
<organism evidence="17 18">
    <name type="scientific">Uliginosibacterium flavum</name>
    <dbReference type="NCBI Taxonomy" id="1396831"/>
    <lineage>
        <taxon>Bacteria</taxon>
        <taxon>Pseudomonadati</taxon>
        <taxon>Pseudomonadota</taxon>
        <taxon>Betaproteobacteria</taxon>
        <taxon>Rhodocyclales</taxon>
        <taxon>Zoogloeaceae</taxon>
        <taxon>Uliginosibacterium</taxon>
    </lineage>
</organism>
<dbReference type="Pfam" id="PF00448">
    <property type="entry name" value="SRP54"/>
    <property type="match status" value="1"/>
</dbReference>
<keyword evidence="7" id="KW-1005">Bacterial flagellum biogenesis</keyword>
<dbReference type="PANTHER" id="PTHR43134:SF3">
    <property type="entry name" value="FLAGELLAR BIOSYNTHESIS PROTEIN FLHF"/>
    <property type="match status" value="1"/>
</dbReference>
<keyword evidence="17" id="KW-0969">Cilium</keyword>
<sequence>MVKVNRYVGKTAREALAAVKAELGPDAVVLSNRAVEGGIEIVAIPADQMGELSATVREARTPAPVAVPQPVRPAPTARPASRPAEDDDFTVTLGQHIARMARDAQPAMPARAKPTPQFEQRLEIRPQHEAEGSQMSVRSFNPPRVQSNGEPYPESRPEPRQTAAPAARQAAPSRPAAAPAPAARDAHIEALEASNARLADELGSIKGMLERQLAGFAWSEISRNAPARTQMMSELLEAGFSAQMARSLTEELAGDLAPAEARNAVKSRLNRQLKLIDSDADIIERGGVYAIVGPTGVGKTTTAAKLAARCVVRHGADKLALITTDGYRIGAHEQLRIYGRILGVTVHVVRDASDLRQTLQDLRGKHMVLIDTVGMCQRDQMVLEQSSMLTAAGCVRRLLVLNATSRGDTLDDVVRAYDGPDLAGCILSKVDEAASLAPVLDVALRKELQVYYVANGQRVPEDLHLPNRSYLIHRALRELGADSAFKLDSAEACLLMAGQQAGGHGAAQAAMRGAR</sequence>
<keyword evidence="4" id="KW-0813">Transport</keyword>
<dbReference type="EMBL" id="JBEWZI010000004">
    <property type="protein sequence ID" value="MET7013688.1"/>
    <property type="molecule type" value="Genomic_DNA"/>
</dbReference>
<evidence type="ECO:0000256" key="4">
    <source>
        <dbReference type="ARBA" id="ARBA00022448"/>
    </source>
</evidence>
<evidence type="ECO:0000256" key="8">
    <source>
        <dbReference type="ARBA" id="ARBA00022927"/>
    </source>
</evidence>
<dbReference type="Gene3D" id="3.40.50.300">
    <property type="entry name" value="P-loop containing nucleotide triphosphate hydrolases"/>
    <property type="match status" value="1"/>
</dbReference>
<dbReference type="InterPro" id="IPR000897">
    <property type="entry name" value="SRP54_GTPase_dom"/>
</dbReference>
<dbReference type="Gene3D" id="1.20.120.1380">
    <property type="entry name" value="Flagellar FlhF biosynthesis protein, N domain"/>
    <property type="match status" value="1"/>
</dbReference>
<evidence type="ECO:0000256" key="13">
    <source>
        <dbReference type="NCBIfam" id="TIGR03499"/>
    </source>
</evidence>
<evidence type="ECO:0000259" key="15">
    <source>
        <dbReference type="SMART" id="SM00382"/>
    </source>
</evidence>
<feature type="region of interest" description="Disordered" evidence="14">
    <location>
        <begin position="128"/>
        <end position="185"/>
    </location>
</feature>
<evidence type="ECO:0000256" key="2">
    <source>
        <dbReference type="ARBA" id="ARBA00008531"/>
    </source>
</evidence>